<feature type="compositionally biased region" description="Polar residues" evidence="1">
    <location>
        <begin position="329"/>
        <end position="341"/>
    </location>
</feature>
<feature type="compositionally biased region" description="Polar residues" evidence="1">
    <location>
        <begin position="121"/>
        <end position="135"/>
    </location>
</feature>
<proteinExistence type="predicted"/>
<dbReference type="Proteomes" id="UP000294933">
    <property type="component" value="Unassembled WGS sequence"/>
</dbReference>
<evidence type="ECO:0000313" key="2">
    <source>
        <dbReference type="EMBL" id="TDL18781.1"/>
    </source>
</evidence>
<name>A0A4Y7PUR7_9AGAM</name>
<dbReference type="AlphaFoldDB" id="A0A4Y7PUR7"/>
<sequence>MNLYVIYFYCPQTKFDKSMLHRRPEFDDSLSTPGNVLDTSAMAGPSKLAQNASSANSVINGNASVPKVEGHDSGPLTTLQPHVRPHATGTPVGKSRMPIVQSHSISNAGSGPHPGVRNTPGAGQTSVPNQAVHNNQQIRAQRQSASRPVPPPQPPQSVQLPPPQPNKPQPQAHAPSANSAPTVPDMKDDFDSFMFNSDDDAFLAGVDLGEGDVAADLGRPIDSEEGVGGAIDFDEGAGMELGVSGIGLASSAESNSAAPVNAVDGQNHVRFASGGSKSHTSSCGSFSNVCADGTNNFNKPDIRTSSAKHPAQTTGASTGMHPPPRPSISHANNQGPQSASDASRVKENVDSSVRPGPAAQPHGQNRPQAPVGGFHFPPGIVSVLRLRLFGLG</sequence>
<feature type="region of interest" description="Disordered" evidence="1">
    <location>
        <begin position="59"/>
        <end position="190"/>
    </location>
</feature>
<dbReference type="EMBL" id="ML170204">
    <property type="protein sequence ID" value="TDL18781.1"/>
    <property type="molecule type" value="Genomic_DNA"/>
</dbReference>
<dbReference type="STRING" id="50990.A0A4Y7PUR7"/>
<evidence type="ECO:0000313" key="3">
    <source>
        <dbReference type="Proteomes" id="UP000294933"/>
    </source>
</evidence>
<reference evidence="2 3" key="1">
    <citation type="submission" date="2018-06" db="EMBL/GenBank/DDBJ databases">
        <title>A transcriptomic atlas of mushroom development highlights an independent origin of complex multicellularity.</title>
        <authorList>
            <consortium name="DOE Joint Genome Institute"/>
            <person name="Krizsan K."/>
            <person name="Almasi E."/>
            <person name="Merenyi Z."/>
            <person name="Sahu N."/>
            <person name="Viragh M."/>
            <person name="Koszo T."/>
            <person name="Mondo S."/>
            <person name="Kiss B."/>
            <person name="Balint B."/>
            <person name="Kues U."/>
            <person name="Barry K."/>
            <person name="Hegedus J.C."/>
            <person name="Henrissat B."/>
            <person name="Johnson J."/>
            <person name="Lipzen A."/>
            <person name="Ohm R."/>
            <person name="Nagy I."/>
            <person name="Pangilinan J."/>
            <person name="Yan J."/>
            <person name="Xiong Y."/>
            <person name="Grigoriev I.V."/>
            <person name="Hibbett D.S."/>
            <person name="Nagy L.G."/>
        </authorList>
    </citation>
    <scope>NUCLEOTIDE SEQUENCE [LARGE SCALE GENOMIC DNA]</scope>
    <source>
        <strain evidence="2 3">SZMC22713</strain>
    </source>
</reference>
<feature type="compositionally biased region" description="Low complexity" evidence="1">
    <location>
        <begin position="136"/>
        <end position="147"/>
    </location>
</feature>
<feature type="compositionally biased region" description="Polar residues" evidence="1">
    <location>
        <begin position="300"/>
        <end position="317"/>
    </location>
</feature>
<feature type="region of interest" description="Disordered" evidence="1">
    <location>
        <begin position="300"/>
        <end position="373"/>
    </location>
</feature>
<feature type="compositionally biased region" description="Pro residues" evidence="1">
    <location>
        <begin position="148"/>
        <end position="168"/>
    </location>
</feature>
<accession>A0A4Y7PUR7</accession>
<keyword evidence="3" id="KW-1185">Reference proteome</keyword>
<evidence type="ECO:0000256" key="1">
    <source>
        <dbReference type="SAM" id="MobiDB-lite"/>
    </source>
</evidence>
<organism evidence="2 3">
    <name type="scientific">Rickenella mellea</name>
    <dbReference type="NCBI Taxonomy" id="50990"/>
    <lineage>
        <taxon>Eukaryota</taxon>
        <taxon>Fungi</taxon>
        <taxon>Dikarya</taxon>
        <taxon>Basidiomycota</taxon>
        <taxon>Agaricomycotina</taxon>
        <taxon>Agaricomycetes</taxon>
        <taxon>Hymenochaetales</taxon>
        <taxon>Rickenellaceae</taxon>
        <taxon>Rickenella</taxon>
    </lineage>
</organism>
<protein>
    <submittedName>
        <fullName evidence="2">Uncharacterized protein</fullName>
    </submittedName>
</protein>
<gene>
    <name evidence="2" type="ORF">BD410DRAFT_467602</name>
</gene>
<dbReference type="VEuPathDB" id="FungiDB:BD410DRAFT_467602"/>